<proteinExistence type="predicted"/>
<evidence type="ECO:0000313" key="3">
    <source>
        <dbReference type="EMBL" id="OHG59510.1"/>
    </source>
</evidence>
<feature type="chain" id="PRO_5030032981" evidence="2">
    <location>
        <begin position="25"/>
        <end position="141"/>
    </location>
</feature>
<name>A0A1S0Z7C4_SALET</name>
<feature type="signal peptide" evidence="2">
    <location>
        <begin position="1"/>
        <end position="24"/>
    </location>
</feature>
<sequence length="141" mass="15475">MKQTTKCRWPVMPVAMLVSVVILSGCGTSKEAILPAGDNTMLALWQNKAPSGQPAVQAREALRRPLTQTEQRGDTSLAESYSRTQESEISQQFPRLPNPDMVMYVFPHLAGGSAPVPGYSTVFPFYTQTQYALPGERTEAL</sequence>
<dbReference type="NCBIfam" id="TIGR03751">
    <property type="entry name" value="conj_TIGR03751"/>
    <property type="match status" value="1"/>
</dbReference>
<gene>
    <name evidence="3" type="ORF">A7T00_29225</name>
</gene>
<dbReference type="RefSeq" id="WP_023262082.1">
    <property type="nucleotide sequence ID" value="NZ_QWDP01000009.1"/>
</dbReference>
<feature type="compositionally biased region" description="Polar residues" evidence="1">
    <location>
        <begin position="77"/>
        <end position="93"/>
    </location>
</feature>
<comment type="caution">
    <text evidence="3">The sequence shown here is derived from an EMBL/GenBank/DDBJ whole genome shotgun (WGS) entry which is preliminary data.</text>
</comment>
<keyword evidence="2" id="KW-0732">Signal</keyword>
<evidence type="ECO:0000256" key="2">
    <source>
        <dbReference type="SAM" id="SignalP"/>
    </source>
</evidence>
<dbReference type="PROSITE" id="PS51257">
    <property type="entry name" value="PROKAR_LIPOPROTEIN"/>
    <property type="match status" value="1"/>
</dbReference>
<accession>A0A1S0Z7C4</accession>
<evidence type="ECO:0000256" key="1">
    <source>
        <dbReference type="SAM" id="MobiDB-lite"/>
    </source>
</evidence>
<dbReference type="EMBL" id="MLZC01000024">
    <property type="protein sequence ID" value="OHG59510.1"/>
    <property type="molecule type" value="Genomic_DNA"/>
</dbReference>
<organism evidence="3">
    <name type="scientific">Salmonella enterica subsp. enterica serovar Saintpaul</name>
    <dbReference type="NCBI Taxonomy" id="90105"/>
    <lineage>
        <taxon>Bacteria</taxon>
        <taxon>Pseudomonadati</taxon>
        <taxon>Pseudomonadota</taxon>
        <taxon>Gammaproteobacteria</taxon>
        <taxon>Enterobacterales</taxon>
        <taxon>Enterobacteriaceae</taxon>
        <taxon>Salmonella</taxon>
    </lineage>
</organism>
<feature type="region of interest" description="Disordered" evidence="1">
    <location>
        <begin position="64"/>
        <end position="94"/>
    </location>
</feature>
<protein>
    <submittedName>
        <fullName evidence="3">Conjugal transfer protein</fullName>
    </submittedName>
</protein>
<reference evidence="3" key="1">
    <citation type="submission" date="2016-09" db="EMBL/GenBank/DDBJ databases">
        <title>Whole genome sequencing of Salmonella enterica.</title>
        <authorList>
            <person name="Bell R."/>
        </authorList>
    </citation>
    <scope>NUCLEOTIDE SEQUENCE [LARGE SCALE GENOMIC DNA]</scope>
    <source>
        <strain evidence="3">CFSAN044978</strain>
    </source>
</reference>
<dbReference type="AlphaFoldDB" id="A0A1S0Z7C4"/>
<dbReference type="InterPro" id="IPR022262">
    <property type="entry name" value="Lipoprot_put"/>
</dbReference>